<name>A0A371B9H7_9BRAD</name>
<protein>
    <recommendedName>
        <fullName evidence="3">LPS-assembly lipoprotein</fullName>
    </recommendedName>
</protein>
<evidence type="ECO:0008006" key="3">
    <source>
        <dbReference type="Google" id="ProtNLM"/>
    </source>
</evidence>
<dbReference type="EMBL" id="QRGO01000001">
    <property type="protein sequence ID" value="RDV04031.1"/>
    <property type="molecule type" value="Genomic_DNA"/>
</dbReference>
<accession>A0A371B9H7</accession>
<keyword evidence="2" id="KW-1185">Reference proteome</keyword>
<dbReference type="Proteomes" id="UP000263993">
    <property type="component" value="Unassembled WGS sequence"/>
</dbReference>
<gene>
    <name evidence="1" type="ORF">DXH78_05175</name>
</gene>
<comment type="caution">
    <text evidence="1">The sequence shown here is derived from an EMBL/GenBank/DDBJ whole genome shotgun (WGS) entry which is preliminary data.</text>
</comment>
<dbReference type="Gene3D" id="3.30.160.150">
    <property type="entry name" value="Lipoprotein like domain"/>
    <property type="match status" value="1"/>
</dbReference>
<sequence length="191" mass="20167">MSSSSAPRLVRTFARVALVMALAGLTAGCFQPMYGSGSNSPAAGSSNLADKLSSVEVLQIEAPNATPLARLAVEVRNDLIFDLTGGGPAASSAYKLKIQLASSTRQVIVDVNSARPEIQNYGINATYSLIDDGTGKTVFTSTTFARVSYNIPGQQQRFAGDRGLRDAENRAAKVISENIRTRLASYFVAGT</sequence>
<evidence type="ECO:0000313" key="2">
    <source>
        <dbReference type="Proteomes" id="UP000263993"/>
    </source>
</evidence>
<proteinExistence type="predicted"/>
<dbReference type="GO" id="GO:0043165">
    <property type="term" value="P:Gram-negative-bacterium-type cell outer membrane assembly"/>
    <property type="evidence" value="ECO:0007669"/>
    <property type="project" value="InterPro"/>
</dbReference>
<reference evidence="2" key="1">
    <citation type="submission" date="2018-08" db="EMBL/GenBank/DDBJ databases">
        <authorList>
            <person name="Kim S.-J."/>
            <person name="Jung G.-Y."/>
        </authorList>
    </citation>
    <scope>NUCLEOTIDE SEQUENCE [LARGE SCALE GENOMIC DNA]</scope>
    <source>
        <strain evidence="2">GY_H</strain>
    </source>
</reference>
<dbReference type="GO" id="GO:0019867">
    <property type="term" value="C:outer membrane"/>
    <property type="evidence" value="ECO:0007669"/>
    <property type="project" value="InterPro"/>
</dbReference>
<dbReference type="AlphaFoldDB" id="A0A371B9H7"/>
<evidence type="ECO:0000313" key="1">
    <source>
        <dbReference type="EMBL" id="RDV04031.1"/>
    </source>
</evidence>
<organism evidence="1 2">
    <name type="scientific">Undibacter mobilis</name>
    <dbReference type="NCBI Taxonomy" id="2292256"/>
    <lineage>
        <taxon>Bacteria</taxon>
        <taxon>Pseudomonadati</taxon>
        <taxon>Pseudomonadota</taxon>
        <taxon>Alphaproteobacteria</taxon>
        <taxon>Hyphomicrobiales</taxon>
        <taxon>Nitrobacteraceae</taxon>
        <taxon>Undibacter</taxon>
    </lineage>
</organism>
<dbReference type="OrthoDB" id="7678210at2"/>
<dbReference type="RefSeq" id="WP_115516057.1">
    <property type="nucleotide sequence ID" value="NZ_QRGO01000001.1"/>
</dbReference>